<proteinExistence type="predicted"/>
<reference evidence="5" key="1">
    <citation type="journal article" date="2014" name="Int. J. Syst. Evol. Microbiol.">
        <title>Complete genome sequence of Corynebacterium casei LMG S-19264T (=DSM 44701T), isolated from a smear-ripened cheese.</title>
        <authorList>
            <consortium name="US DOE Joint Genome Institute (JGI-PGF)"/>
            <person name="Walter F."/>
            <person name="Albersmeier A."/>
            <person name="Kalinowski J."/>
            <person name="Ruckert C."/>
        </authorList>
    </citation>
    <scope>NUCLEOTIDE SEQUENCE</scope>
    <source>
        <strain evidence="5">JCM 4654</strain>
    </source>
</reference>
<keyword evidence="6" id="KW-1185">Reference proteome</keyword>
<dbReference type="GO" id="GO:0070273">
    <property type="term" value="F:phosphatidylinositol-4-phosphate binding"/>
    <property type="evidence" value="ECO:0007669"/>
    <property type="project" value="InterPro"/>
</dbReference>
<gene>
    <name evidence="5" type="ORF">GCM10010508_21360</name>
</gene>
<dbReference type="AlphaFoldDB" id="A0A918Y2V9"/>
<evidence type="ECO:0000313" key="5">
    <source>
        <dbReference type="EMBL" id="GHD87836.1"/>
    </source>
</evidence>
<accession>A0A918Y2V9</accession>
<evidence type="ECO:0008006" key="7">
    <source>
        <dbReference type="Google" id="ProtNLM"/>
    </source>
</evidence>
<protein>
    <recommendedName>
        <fullName evidence="7">GPP34 family phosphoprotein</fullName>
    </recommendedName>
</protein>
<dbReference type="InterPro" id="IPR038261">
    <property type="entry name" value="GPP34-like_sf"/>
</dbReference>
<evidence type="ECO:0000256" key="1">
    <source>
        <dbReference type="ARBA" id="ARBA00004255"/>
    </source>
</evidence>
<comment type="caution">
    <text evidence="5">The sequence shown here is derived from an EMBL/GenBank/DDBJ whole genome shotgun (WGS) entry which is preliminary data.</text>
</comment>
<dbReference type="GO" id="GO:0012505">
    <property type="term" value="C:endomembrane system"/>
    <property type="evidence" value="ECO:0007669"/>
    <property type="project" value="UniProtKB-ARBA"/>
</dbReference>
<dbReference type="InterPro" id="IPR008628">
    <property type="entry name" value="GPP34-like"/>
</dbReference>
<organism evidence="5 6">
    <name type="scientific">Streptomyces naganishii JCM 4654</name>
    <dbReference type="NCBI Taxonomy" id="1306179"/>
    <lineage>
        <taxon>Bacteria</taxon>
        <taxon>Bacillati</taxon>
        <taxon>Actinomycetota</taxon>
        <taxon>Actinomycetes</taxon>
        <taxon>Kitasatosporales</taxon>
        <taxon>Streptomycetaceae</taxon>
        <taxon>Streptomyces</taxon>
    </lineage>
</organism>
<keyword evidence="4" id="KW-0472">Membrane</keyword>
<reference evidence="5" key="2">
    <citation type="submission" date="2020-09" db="EMBL/GenBank/DDBJ databases">
        <authorList>
            <person name="Sun Q."/>
            <person name="Ohkuma M."/>
        </authorList>
    </citation>
    <scope>NUCLEOTIDE SEQUENCE</scope>
    <source>
        <strain evidence="5">JCM 4654</strain>
    </source>
</reference>
<dbReference type="EMBL" id="BMVF01000005">
    <property type="protein sequence ID" value="GHD87836.1"/>
    <property type="molecule type" value="Genomic_DNA"/>
</dbReference>
<evidence type="ECO:0000256" key="4">
    <source>
        <dbReference type="ARBA" id="ARBA00023136"/>
    </source>
</evidence>
<dbReference type="Pfam" id="PF05719">
    <property type="entry name" value="GPP34"/>
    <property type="match status" value="1"/>
</dbReference>
<keyword evidence="3" id="KW-0446">Lipid-binding</keyword>
<evidence type="ECO:0000313" key="6">
    <source>
        <dbReference type="Proteomes" id="UP000608955"/>
    </source>
</evidence>
<evidence type="ECO:0000256" key="3">
    <source>
        <dbReference type="ARBA" id="ARBA00023121"/>
    </source>
</evidence>
<dbReference type="GO" id="GO:0005737">
    <property type="term" value="C:cytoplasm"/>
    <property type="evidence" value="ECO:0007669"/>
    <property type="project" value="UniProtKB-ARBA"/>
</dbReference>
<sequence length="249" mass="26626">MPGGTGVAPAVPGRDLAALQSAWYGIRAPPPAPVARGAASATSSTGSRMSTPRDLMITALDVAPSRPLERGDLSLALAGAEAYDMLRAEVIGLDGERIVPRPGTGLGDRLLDEAAASLVGQVPYESLEDWLWRRGQGLAPAYMAELEQEGGVTWERSRWLPFRGGRAVLADTQERRRAAYRWAADEPVLLTLAAAVGIRDEPTAWDPPITDEAVLTVLAAVHDAVMELEAVRQRRAIEDAAFANVWRGA</sequence>
<name>A0A918Y2V9_9ACTN</name>
<dbReference type="Gene3D" id="1.10.3630.10">
    <property type="entry name" value="yeast vps74-n-term truncation variant domain like"/>
    <property type="match status" value="1"/>
</dbReference>
<comment type="subcellular location">
    <subcellularLocation>
        <location evidence="1">Golgi apparatus membrane</location>
        <topology evidence="1">Peripheral membrane protein</topology>
        <orientation evidence="1">Cytoplasmic side</orientation>
    </subcellularLocation>
</comment>
<evidence type="ECO:0000256" key="2">
    <source>
        <dbReference type="ARBA" id="ARBA00023034"/>
    </source>
</evidence>
<keyword evidence="2" id="KW-0333">Golgi apparatus</keyword>
<dbReference type="Proteomes" id="UP000608955">
    <property type="component" value="Unassembled WGS sequence"/>
</dbReference>